<name>A0A656QKS6_9BURK</name>
<comment type="caution">
    <text evidence="1">The sequence shown here is derived from an EMBL/GenBank/DDBJ whole genome shotgun (WGS) entry which is preliminary data.</text>
</comment>
<reference evidence="1 2" key="1">
    <citation type="submission" date="2014-03" db="EMBL/GenBank/DDBJ databases">
        <title>Draft Genome Sequences of Four Burkholderia Strains.</title>
        <authorList>
            <person name="Liu X.Y."/>
            <person name="Li C.X."/>
            <person name="Xu J.H."/>
        </authorList>
    </citation>
    <scope>NUCLEOTIDE SEQUENCE [LARGE SCALE GENOMIC DNA]</scope>
    <source>
        <strain evidence="1 2">OP-1</strain>
    </source>
</reference>
<dbReference type="RefSeq" id="WP_008349882.1">
    <property type="nucleotide sequence ID" value="NZ_JFHD01000005.1"/>
</dbReference>
<sequence length="106" mass="12126">MSGLDPFDSPTTDEVYSLVRSAMKPDRELDRELVVRVGREVLRNRNEFRREARYLCDVARKVAHESGLGFVVALEKLHSLLVADIGRTGDIARNHRREVGSMSWDE</sequence>
<proteinExistence type="predicted"/>
<gene>
    <name evidence="1" type="ORF">BG60_29105</name>
</gene>
<accession>A0A656QKS6</accession>
<evidence type="ECO:0000313" key="1">
    <source>
        <dbReference type="EMBL" id="KDR31776.1"/>
    </source>
</evidence>
<keyword evidence="2" id="KW-1185">Reference proteome</keyword>
<dbReference type="AlphaFoldDB" id="A0A656QKS6"/>
<organism evidence="1 2">
    <name type="scientific">Caballeronia zhejiangensis</name>
    <dbReference type="NCBI Taxonomy" id="871203"/>
    <lineage>
        <taxon>Bacteria</taxon>
        <taxon>Pseudomonadati</taxon>
        <taxon>Pseudomonadota</taxon>
        <taxon>Betaproteobacteria</taxon>
        <taxon>Burkholderiales</taxon>
        <taxon>Burkholderiaceae</taxon>
        <taxon>Caballeronia</taxon>
    </lineage>
</organism>
<dbReference type="EMBL" id="JFHD01000005">
    <property type="protein sequence ID" value="KDR31776.1"/>
    <property type="molecule type" value="Genomic_DNA"/>
</dbReference>
<evidence type="ECO:0000313" key="2">
    <source>
        <dbReference type="Proteomes" id="UP000027451"/>
    </source>
</evidence>
<protein>
    <submittedName>
        <fullName evidence="1">Uncharacterized protein</fullName>
    </submittedName>
</protein>
<dbReference type="Proteomes" id="UP000027451">
    <property type="component" value="Unassembled WGS sequence"/>
</dbReference>